<keyword evidence="6 9" id="KW-1133">Transmembrane helix</keyword>
<feature type="domain" description="Tripartite ATP-independent periplasmic transporters DctQ component" evidence="10">
    <location>
        <begin position="27"/>
        <end position="148"/>
    </location>
</feature>
<keyword evidence="12" id="KW-1185">Reference proteome</keyword>
<name>A0A4S8NS66_9HYPH</name>
<comment type="subcellular location">
    <subcellularLocation>
        <location evidence="1 9">Cell inner membrane</location>
        <topology evidence="1 9">Multi-pass membrane protein</topology>
    </subcellularLocation>
</comment>
<keyword evidence="2 9" id="KW-0813">Transport</keyword>
<keyword evidence="3" id="KW-1003">Cell membrane</keyword>
<feature type="transmembrane region" description="Helical" evidence="9">
    <location>
        <begin position="20"/>
        <end position="41"/>
    </location>
</feature>
<evidence type="ECO:0000256" key="1">
    <source>
        <dbReference type="ARBA" id="ARBA00004429"/>
    </source>
</evidence>
<keyword evidence="4 9" id="KW-0997">Cell inner membrane</keyword>
<dbReference type="InterPro" id="IPR055348">
    <property type="entry name" value="DctQ"/>
</dbReference>
<sequence>MNRQLSPIGSWLRHRAENLLAMMLLAMFVIFLLQIFSRYLFNLSIGWTHEASVALWIWMVLFGSAFVVREVDEIRFDLFWGAATARGLRVMQVIGSASLVALFTWSLPAVIDYVSFMKVESTAYLKIRFDLLYSIYVVFAIAMIVRHLWLCVLAIRGKAPEGFDPTKASSGV</sequence>
<comment type="function">
    <text evidence="9">Part of the tripartite ATP-independent periplasmic (TRAP) transport system.</text>
</comment>
<dbReference type="PANTHER" id="PTHR35011:SF2">
    <property type="entry name" value="2,3-DIKETO-L-GULONATE TRAP TRANSPORTER SMALL PERMEASE PROTEIN YIAM"/>
    <property type="match status" value="1"/>
</dbReference>
<dbReference type="AlphaFoldDB" id="A0A4S8NS66"/>
<dbReference type="OrthoDB" id="4250245at2"/>
<evidence type="ECO:0000256" key="8">
    <source>
        <dbReference type="ARBA" id="ARBA00038436"/>
    </source>
</evidence>
<evidence type="ECO:0000256" key="3">
    <source>
        <dbReference type="ARBA" id="ARBA00022475"/>
    </source>
</evidence>
<reference evidence="11 12" key="1">
    <citation type="submission" date="2019-04" db="EMBL/GenBank/DDBJ databases">
        <title>Genome sequence of strain shin9-1.</title>
        <authorList>
            <person name="Gao J."/>
            <person name="Sun J."/>
        </authorList>
    </citation>
    <scope>NUCLEOTIDE SEQUENCE [LARGE SCALE GENOMIC DNA]</scope>
    <source>
        <strain evidence="12">shin9-1</strain>
    </source>
</reference>
<evidence type="ECO:0000259" key="10">
    <source>
        <dbReference type="Pfam" id="PF04290"/>
    </source>
</evidence>
<evidence type="ECO:0000313" key="11">
    <source>
        <dbReference type="EMBL" id="THV20197.1"/>
    </source>
</evidence>
<dbReference type="GO" id="GO:0022857">
    <property type="term" value="F:transmembrane transporter activity"/>
    <property type="evidence" value="ECO:0007669"/>
    <property type="project" value="UniProtKB-UniRule"/>
</dbReference>
<keyword evidence="7 9" id="KW-0472">Membrane</keyword>
<feature type="transmembrane region" description="Helical" evidence="9">
    <location>
        <begin position="90"/>
        <end position="111"/>
    </location>
</feature>
<dbReference type="GO" id="GO:0015740">
    <property type="term" value="P:C4-dicarboxylate transport"/>
    <property type="evidence" value="ECO:0007669"/>
    <property type="project" value="TreeGrafter"/>
</dbReference>
<comment type="subunit">
    <text evidence="9">The complex comprises the extracytoplasmic solute receptor protein and the two transmembrane proteins.</text>
</comment>
<comment type="similarity">
    <text evidence="8 9">Belongs to the TRAP transporter small permease family.</text>
</comment>
<dbReference type="Proteomes" id="UP000308828">
    <property type="component" value="Unassembled WGS sequence"/>
</dbReference>
<organism evidence="11 12">
    <name type="scientific">Peteryoungia ipomoeae</name>
    <dbReference type="NCBI Taxonomy" id="1210932"/>
    <lineage>
        <taxon>Bacteria</taxon>
        <taxon>Pseudomonadati</taxon>
        <taxon>Pseudomonadota</taxon>
        <taxon>Alphaproteobacteria</taxon>
        <taxon>Hyphomicrobiales</taxon>
        <taxon>Rhizobiaceae</taxon>
        <taxon>Peteryoungia</taxon>
    </lineage>
</organism>
<feature type="transmembrane region" description="Helical" evidence="9">
    <location>
        <begin position="53"/>
        <end position="69"/>
    </location>
</feature>
<dbReference type="InterPro" id="IPR007387">
    <property type="entry name" value="TRAP_DctQ"/>
</dbReference>
<evidence type="ECO:0000256" key="5">
    <source>
        <dbReference type="ARBA" id="ARBA00022692"/>
    </source>
</evidence>
<dbReference type="PANTHER" id="PTHR35011">
    <property type="entry name" value="2,3-DIKETO-L-GULONATE TRAP TRANSPORTER SMALL PERMEASE PROTEIN YIAM"/>
    <property type="match status" value="1"/>
</dbReference>
<comment type="caution">
    <text evidence="11">The sequence shown here is derived from an EMBL/GenBank/DDBJ whole genome shotgun (WGS) entry which is preliminary data.</text>
</comment>
<proteinExistence type="inferred from homology"/>
<evidence type="ECO:0000256" key="7">
    <source>
        <dbReference type="ARBA" id="ARBA00023136"/>
    </source>
</evidence>
<evidence type="ECO:0000256" key="9">
    <source>
        <dbReference type="RuleBase" id="RU369079"/>
    </source>
</evidence>
<dbReference type="GO" id="GO:0005886">
    <property type="term" value="C:plasma membrane"/>
    <property type="evidence" value="ECO:0007669"/>
    <property type="project" value="UniProtKB-SubCell"/>
</dbReference>
<gene>
    <name evidence="11" type="ORF">FAA97_19320</name>
</gene>
<dbReference type="Pfam" id="PF04290">
    <property type="entry name" value="DctQ"/>
    <property type="match status" value="1"/>
</dbReference>
<evidence type="ECO:0000313" key="12">
    <source>
        <dbReference type="Proteomes" id="UP000308828"/>
    </source>
</evidence>
<protein>
    <recommendedName>
        <fullName evidence="9">TRAP transporter small permease protein</fullName>
    </recommendedName>
</protein>
<accession>A0A4S8NS66</accession>
<dbReference type="EMBL" id="STGV01000008">
    <property type="protein sequence ID" value="THV20197.1"/>
    <property type="molecule type" value="Genomic_DNA"/>
</dbReference>
<feature type="transmembrane region" description="Helical" evidence="9">
    <location>
        <begin position="131"/>
        <end position="155"/>
    </location>
</feature>
<evidence type="ECO:0000256" key="2">
    <source>
        <dbReference type="ARBA" id="ARBA00022448"/>
    </source>
</evidence>
<dbReference type="RefSeq" id="WP_136600214.1">
    <property type="nucleotide sequence ID" value="NZ_STGV01000008.1"/>
</dbReference>
<evidence type="ECO:0000256" key="4">
    <source>
        <dbReference type="ARBA" id="ARBA00022519"/>
    </source>
</evidence>
<keyword evidence="5 9" id="KW-0812">Transmembrane</keyword>
<evidence type="ECO:0000256" key="6">
    <source>
        <dbReference type="ARBA" id="ARBA00022989"/>
    </source>
</evidence>